<gene>
    <name evidence="1" type="ORF">H0E87_028882</name>
</gene>
<accession>A0A8T2WVP2</accession>
<evidence type="ECO:0000313" key="2">
    <source>
        <dbReference type="Proteomes" id="UP000807159"/>
    </source>
</evidence>
<proteinExistence type="predicted"/>
<sequence>MYGGEREEKQWKCGKAISVVNLQRVGTMVKDMRKPCLSQSPIKVVITVSKMLKPEKWESTFDSNGKVSGFRKALKLIVLGGVDPSIRPEVWEFLLGCYTLGTTAESRSQLRTARSDYMSCRIEESEVLLSGLFLSKQNPFSSKEIWMGYWAWPKAQIDSVPPFNDSLRNPLLEDPFNFFSELRNCDMDAGWCDNPSAMDQMLAFS</sequence>
<reference evidence="1" key="1">
    <citation type="journal article" date="2021" name="J. Hered.">
        <title>Genome Assembly of Salicaceae Populus deltoides (Eastern Cottonwood) I-69 Based on Nanopore Sequencing and Hi-C Technologies.</title>
        <authorList>
            <person name="Bai S."/>
            <person name="Wu H."/>
            <person name="Zhang J."/>
            <person name="Pan Z."/>
            <person name="Zhao W."/>
            <person name="Li Z."/>
            <person name="Tong C."/>
        </authorList>
    </citation>
    <scope>NUCLEOTIDE SEQUENCE</scope>
    <source>
        <tissue evidence="1">Leaf</tissue>
    </source>
</reference>
<keyword evidence="2" id="KW-1185">Reference proteome</keyword>
<organism evidence="1 2">
    <name type="scientific">Populus deltoides</name>
    <name type="common">Eastern poplar</name>
    <name type="synonym">Eastern cottonwood</name>
    <dbReference type="NCBI Taxonomy" id="3696"/>
    <lineage>
        <taxon>Eukaryota</taxon>
        <taxon>Viridiplantae</taxon>
        <taxon>Streptophyta</taxon>
        <taxon>Embryophyta</taxon>
        <taxon>Tracheophyta</taxon>
        <taxon>Spermatophyta</taxon>
        <taxon>Magnoliopsida</taxon>
        <taxon>eudicotyledons</taxon>
        <taxon>Gunneridae</taxon>
        <taxon>Pentapetalae</taxon>
        <taxon>rosids</taxon>
        <taxon>fabids</taxon>
        <taxon>Malpighiales</taxon>
        <taxon>Salicaceae</taxon>
        <taxon>Saliceae</taxon>
        <taxon>Populus</taxon>
    </lineage>
</organism>
<dbReference type="SUPFAM" id="SSF47923">
    <property type="entry name" value="Ypt/Rab-GAP domain of gyp1p"/>
    <property type="match status" value="1"/>
</dbReference>
<dbReference type="EMBL" id="JACEGQ020000017">
    <property type="protein sequence ID" value="KAH8484574.1"/>
    <property type="molecule type" value="Genomic_DNA"/>
</dbReference>
<dbReference type="InterPro" id="IPR035969">
    <property type="entry name" value="Rab-GAP_TBC_sf"/>
</dbReference>
<comment type="caution">
    <text evidence="1">The sequence shown here is derived from an EMBL/GenBank/DDBJ whole genome shotgun (WGS) entry which is preliminary data.</text>
</comment>
<evidence type="ECO:0000313" key="1">
    <source>
        <dbReference type="EMBL" id="KAH8484574.1"/>
    </source>
</evidence>
<name>A0A8T2WVP2_POPDE</name>
<dbReference type="Proteomes" id="UP000807159">
    <property type="component" value="Chromosome 17"/>
</dbReference>
<dbReference type="AlphaFoldDB" id="A0A8T2WVP2"/>
<evidence type="ECO:0008006" key="3">
    <source>
        <dbReference type="Google" id="ProtNLM"/>
    </source>
</evidence>
<protein>
    <recommendedName>
        <fullName evidence="3">Rab-GAP TBC domain-containing protein</fullName>
    </recommendedName>
</protein>